<dbReference type="Proteomes" id="UP001497535">
    <property type="component" value="Unassembled WGS sequence"/>
</dbReference>
<dbReference type="EMBL" id="CAVMJV010000118">
    <property type="protein sequence ID" value="CAK5104933.1"/>
    <property type="molecule type" value="Genomic_DNA"/>
</dbReference>
<name>A0ACB1ATC6_MELEN</name>
<gene>
    <name evidence="1" type="ORF">MENTE1834_LOCUS43112</name>
</gene>
<accession>A0ACB1ATC6</accession>
<keyword evidence="2" id="KW-1185">Reference proteome</keyword>
<evidence type="ECO:0000313" key="1">
    <source>
        <dbReference type="EMBL" id="CAK5104933.1"/>
    </source>
</evidence>
<reference evidence="1" key="1">
    <citation type="submission" date="2023-11" db="EMBL/GenBank/DDBJ databases">
        <authorList>
            <person name="Poullet M."/>
        </authorList>
    </citation>
    <scope>NUCLEOTIDE SEQUENCE</scope>
    <source>
        <strain evidence="1">E1834</strain>
    </source>
</reference>
<sequence>MAGQNNEDDAQLENLKAIKEINDRLCNVENKTNEQDEIITLQEQRLIILEEQEKKLRNKQKKKSSWLGSLTNFVGEVIDTGKSYVGKIFENVTTPIIEKPKVEEVPVDSKEGNIEPDRPLFSSPIFPLYFCKMVRFFPFHSNYLSNFCIQSNKKDYLILYKYKYIPRLRGRTWSVEVLAGGSFEKKEDLAEEFAKIGNDLTSKNTIEFNKIEIFFEEKGEKLQNFREVNKLGEVNKEKKENINLTTIPNNQNNGEVPSLSNNNGQSSSNSDNNGGDVDPKNKESKIKDSQEPVNDKNNREVPNLSNNNGQPSSSNPDDNGGDNPKNNEYESQIKDLQETVTRQNIEYSRLLNELKRRISLQERKVLEKEEIIKQNQEKIEKREEEIAKLQREKNSVEENKNAIEEQKRKLEELNNKLEEEKNKSEGKTLGKIVVGVAATTGAVIGGVVGGPFGAVVGGAAGAVIEVVVGVVKSAFKAVKSFFGWFCS</sequence>
<comment type="caution">
    <text evidence="1">The sequence shown here is derived from an EMBL/GenBank/DDBJ whole genome shotgun (WGS) entry which is preliminary data.</text>
</comment>
<proteinExistence type="predicted"/>
<organism evidence="1 2">
    <name type="scientific">Meloidogyne enterolobii</name>
    <name type="common">Root-knot nematode worm</name>
    <name type="synonym">Meloidogyne mayaguensis</name>
    <dbReference type="NCBI Taxonomy" id="390850"/>
    <lineage>
        <taxon>Eukaryota</taxon>
        <taxon>Metazoa</taxon>
        <taxon>Ecdysozoa</taxon>
        <taxon>Nematoda</taxon>
        <taxon>Chromadorea</taxon>
        <taxon>Rhabditida</taxon>
        <taxon>Tylenchina</taxon>
        <taxon>Tylenchomorpha</taxon>
        <taxon>Tylenchoidea</taxon>
        <taxon>Meloidogynidae</taxon>
        <taxon>Meloidogyninae</taxon>
        <taxon>Meloidogyne</taxon>
    </lineage>
</organism>
<evidence type="ECO:0000313" key="2">
    <source>
        <dbReference type="Proteomes" id="UP001497535"/>
    </source>
</evidence>
<protein>
    <submittedName>
        <fullName evidence="1">Uncharacterized protein</fullName>
    </submittedName>
</protein>